<comment type="caution">
    <text evidence="2">The sequence shown here is derived from an EMBL/GenBank/DDBJ whole genome shotgun (WGS) entry which is preliminary data.</text>
</comment>
<evidence type="ECO:0000313" key="2">
    <source>
        <dbReference type="EMBL" id="OAP62479.1"/>
    </source>
</evidence>
<feature type="compositionally biased region" description="Basic and acidic residues" evidence="1">
    <location>
        <begin position="27"/>
        <end position="45"/>
    </location>
</feature>
<proteinExistence type="predicted"/>
<dbReference type="EMBL" id="LVYI01000003">
    <property type="protein sequence ID" value="OAP62479.1"/>
    <property type="molecule type" value="Genomic_DNA"/>
</dbReference>
<organism evidence="2 3">
    <name type="scientific">Fonsecaea erecta</name>
    <dbReference type="NCBI Taxonomy" id="1367422"/>
    <lineage>
        <taxon>Eukaryota</taxon>
        <taxon>Fungi</taxon>
        <taxon>Dikarya</taxon>
        <taxon>Ascomycota</taxon>
        <taxon>Pezizomycotina</taxon>
        <taxon>Eurotiomycetes</taxon>
        <taxon>Chaetothyriomycetidae</taxon>
        <taxon>Chaetothyriales</taxon>
        <taxon>Herpotrichiellaceae</taxon>
        <taxon>Fonsecaea</taxon>
    </lineage>
</organism>
<dbReference type="AlphaFoldDB" id="A0A178ZRN5"/>
<accession>A0A178ZRN5</accession>
<gene>
    <name evidence="2" type="ORF">AYL99_04684</name>
</gene>
<dbReference type="Proteomes" id="UP000078343">
    <property type="component" value="Unassembled WGS sequence"/>
</dbReference>
<dbReference type="RefSeq" id="XP_018695846.1">
    <property type="nucleotide sequence ID" value="XM_018836196.1"/>
</dbReference>
<feature type="region of interest" description="Disordered" evidence="1">
    <location>
        <begin position="1"/>
        <end position="91"/>
    </location>
</feature>
<dbReference type="GeneID" id="30008852"/>
<protein>
    <submittedName>
        <fullName evidence="2">Uncharacterized protein</fullName>
    </submittedName>
</protein>
<evidence type="ECO:0000313" key="3">
    <source>
        <dbReference type="Proteomes" id="UP000078343"/>
    </source>
</evidence>
<name>A0A178ZRN5_9EURO</name>
<evidence type="ECO:0000256" key="1">
    <source>
        <dbReference type="SAM" id="MobiDB-lite"/>
    </source>
</evidence>
<dbReference type="OrthoDB" id="4150178at2759"/>
<keyword evidence="3" id="KW-1185">Reference proteome</keyword>
<reference evidence="2 3" key="1">
    <citation type="submission" date="2016-04" db="EMBL/GenBank/DDBJ databases">
        <title>Draft genome of Fonsecaea erecta CBS 125763.</title>
        <authorList>
            <person name="Weiss V.A."/>
            <person name="Vicente V.A."/>
            <person name="Raittz R.T."/>
            <person name="Moreno L.F."/>
            <person name="De Souza E.M."/>
            <person name="Pedrosa F.O."/>
            <person name="Steffens M.B."/>
            <person name="Faoro H."/>
            <person name="Tadra-Sfeir M.Z."/>
            <person name="Najafzadeh M.J."/>
            <person name="Felipe M.S."/>
            <person name="Teixeira M."/>
            <person name="Sun J."/>
            <person name="Xi L."/>
            <person name="Gomes R."/>
            <person name="De Azevedo C.M."/>
            <person name="Salgado C.G."/>
            <person name="Da Silva M.B."/>
            <person name="Nascimento M.F."/>
            <person name="Queiroz-Telles F."/>
            <person name="Attili D.S."/>
            <person name="Gorbushina A."/>
        </authorList>
    </citation>
    <scope>NUCLEOTIDE SEQUENCE [LARGE SCALE GENOMIC DNA]</scope>
    <source>
        <strain evidence="2 3">CBS 125763</strain>
    </source>
</reference>
<sequence length="323" mass="36314">MAPDEDKSASSFAARMAQGETPGPEPIKQDRPQHGDREHQAKAEDPGPVQPTLKKTLKDKDKTTMAPLVAPEPVQEKDLSATSNEFNNPDADKIPKESILALFPDEEAWRTLSTAARENSRFHRSSVVAQVLYLSCLKNCVLPELLERGNLLAQGILPFAAMPKDTIDNQHAWIAWAVSLDETISNVLKQINWLDLLEAEYVAADPLWQSFWCLHQEVERQHATNPPTLQEKTPCGILAELEKIYAMLAGHNRRRLFLQTKMIQGRDWIARLLEEVPPWIEWDEVVSEMLGADIGGRFVGDGLIDNQGSGFVEETEDDEEFEL</sequence>